<proteinExistence type="predicted"/>
<dbReference type="Proteomes" id="UP000825799">
    <property type="component" value="Chromosome"/>
</dbReference>
<dbReference type="EMBL" id="CP080590">
    <property type="protein sequence ID" value="QYO78391.1"/>
    <property type="molecule type" value="Genomic_DNA"/>
</dbReference>
<accession>A0ABX8WK63</accession>
<dbReference type="RefSeq" id="WP_220306861.1">
    <property type="nucleotide sequence ID" value="NZ_CP080590.1"/>
</dbReference>
<protein>
    <recommendedName>
        <fullName evidence="3">RepB family plasmid replication initiator protein</fullName>
    </recommendedName>
</protein>
<sequence>MPSIAVSVPLALASGRMLTGLTAPAYRAALVLISRAGNGSSFSITKPELEQLAGLRLDNADRLLERLRSSTLAVDGVAVPAFDSIEYTPGVQKRLAGIISGTISPEFMDEISRLQWRGQKVSLDTGELVKLTTVPGILLWLRLAIERQSGSNEDFRLRLTDMDAVAIFGPYAQRAAIKRTTKSEGTFQWTSLSRIHEQLIAPAVKDLWTAIDGQVVDARPAVPERGRGRAWSYVEISMSKLRAVPSLRELNEAMKAKAEYDERKHIVTDPAKAREADG</sequence>
<reference evidence="1 2" key="1">
    <citation type="submission" date="2021-08" db="EMBL/GenBank/DDBJ databases">
        <title>Devosia salina sp. nov., isolated from the South China Sea sediment.</title>
        <authorList>
            <person name="Zhou Z."/>
        </authorList>
    </citation>
    <scope>NUCLEOTIDE SEQUENCE [LARGE SCALE GENOMIC DNA]</scope>
    <source>
        <strain evidence="1 2">SCS-3</strain>
    </source>
</reference>
<evidence type="ECO:0008006" key="3">
    <source>
        <dbReference type="Google" id="ProtNLM"/>
    </source>
</evidence>
<evidence type="ECO:0000313" key="1">
    <source>
        <dbReference type="EMBL" id="QYO78391.1"/>
    </source>
</evidence>
<evidence type="ECO:0000313" key="2">
    <source>
        <dbReference type="Proteomes" id="UP000825799"/>
    </source>
</evidence>
<gene>
    <name evidence="1" type="ORF">K1X15_07550</name>
</gene>
<name>A0ABX8WK63_9HYPH</name>
<organism evidence="1 2">
    <name type="scientific">Devosia salina</name>
    <dbReference type="NCBI Taxonomy" id="2860336"/>
    <lineage>
        <taxon>Bacteria</taxon>
        <taxon>Pseudomonadati</taxon>
        <taxon>Pseudomonadota</taxon>
        <taxon>Alphaproteobacteria</taxon>
        <taxon>Hyphomicrobiales</taxon>
        <taxon>Devosiaceae</taxon>
        <taxon>Devosia</taxon>
    </lineage>
</organism>
<keyword evidence="2" id="KW-1185">Reference proteome</keyword>